<keyword evidence="3" id="KW-1185">Reference proteome</keyword>
<dbReference type="Proteomes" id="UP000184432">
    <property type="component" value="Unassembled WGS sequence"/>
</dbReference>
<dbReference type="EMBL" id="FQYP01000001">
    <property type="protein sequence ID" value="SHI42652.1"/>
    <property type="molecule type" value="Genomic_DNA"/>
</dbReference>
<evidence type="ECO:0000313" key="2">
    <source>
        <dbReference type="EMBL" id="SHI42652.1"/>
    </source>
</evidence>
<proteinExistence type="predicted"/>
<organism evidence="2 3">
    <name type="scientific">Aquimarina spongiae</name>
    <dbReference type="NCBI Taxonomy" id="570521"/>
    <lineage>
        <taxon>Bacteria</taxon>
        <taxon>Pseudomonadati</taxon>
        <taxon>Bacteroidota</taxon>
        <taxon>Flavobacteriia</taxon>
        <taxon>Flavobacteriales</taxon>
        <taxon>Flavobacteriaceae</taxon>
        <taxon>Aquimarina</taxon>
    </lineage>
</organism>
<sequence length="422" mass="47536">MMDKENYKIHIVGAGISGLIAAKVLENHGYHPVIIEASDRAGGRVKTDQVGQHRLDHGFQVLLTAYPAVQKYLNIDSLSLESFLPGAQIFNNGKTTIIGDPGRDISLLLPTITSTVGTFSDKLKVLRLNRILKRTAISDLFEEEEQSTYNFLVEFGFSKTMIEQFFRPFFSGIFLEPNLQTSSRMFKFIYKMFGEGNAAIPKNGIEDIAKQLVVQLRATSFMYNTFVKQVEEGKIYLTDGDDLESHFTIIATDPSPIVKNLRNQNTVWKSCDTLYFETDNKAIHKPLIGLIADTESLINNIHYQSNTDSKSVLSVTVVKDHHLQKEELITQVKTELKKFCNIETTRFLKRYQIKQALPDLSNVQYEMLPSETKLNSRVFLAGDQQLNGSLNAAMIAGERAAMGIIDTLEKGLIVEEFTSEFN</sequence>
<name>A0A1M6B1P2_9FLAO</name>
<dbReference type="STRING" id="570521.SAMN04488508_101584"/>
<gene>
    <name evidence="2" type="ORF">SAMN04488508_101584</name>
</gene>
<dbReference type="AlphaFoldDB" id="A0A1M6B1P2"/>
<dbReference type="Gene3D" id="3.50.50.60">
    <property type="entry name" value="FAD/NAD(P)-binding domain"/>
    <property type="match status" value="1"/>
</dbReference>
<dbReference type="PANTHER" id="PTHR42841">
    <property type="entry name" value="AMINE OXIDASE"/>
    <property type="match status" value="1"/>
</dbReference>
<dbReference type="SUPFAM" id="SSF51905">
    <property type="entry name" value="FAD/NAD(P)-binding domain"/>
    <property type="match status" value="1"/>
</dbReference>
<feature type="domain" description="Amine oxidase" evidence="1">
    <location>
        <begin position="16"/>
        <end position="404"/>
    </location>
</feature>
<evidence type="ECO:0000313" key="3">
    <source>
        <dbReference type="Proteomes" id="UP000184432"/>
    </source>
</evidence>
<accession>A0A1M6B1P2</accession>
<reference evidence="3" key="1">
    <citation type="submission" date="2016-11" db="EMBL/GenBank/DDBJ databases">
        <authorList>
            <person name="Varghese N."/>
            <person name="Submissions S."/>
        </authorList>
    </citation>
    <scope>NUCLEOTIDE SEQUENCE [LARGE SCALE GENOMIC DNA]</scope>
    <source>
        <strain evidence="3">DSM 22623</strain>
    </source>
</reference>
<protein>
    <submittedName>
        <fullName evidence="2">Flavin containing amine oxidoreductase</fullName>
    </submittedName>
</protein>
<dbReference type="RefSeq" id="WP_342039413.1">
    <property type="nucleotide sequence ID" value="NZ_FQYP01000001.1"/>
</dbReference>
<dbReference type="InterPro" id="IPR002937">
    <property type="entry name" value="Amino_oxidase"/>
</dbReference>
<dbReference type="InterPro" id="IPR036188">
    <property type="entry name" value="FAD/NAD-bd_sf"/>
</dbReference>
<dbReference type="Pfam" id="PF01593">
    <property type="entry name" value="Amino_oxidase"/>
    <property type="match status" value="1"/>
</dbReference>
<dbReference type="GO" id="GO:0016491">
    <property type="term" value="F:oxidoreductase activity"/>
    <property type="evidence" value="ECO:0007669"/>
    <property type="project" value="InterPro"/>
</dbReference>
<evidence type="ECO:0000259" key="1">
    <source>
        <dbReference type="Pfam" id="PF01593"/>
    </source>
</evidence>